<feature type="signal peptide" evidence="1">
    <location>
        <begin position="1"/>
        <end position="17"/>
    </location>
</feature>
<organism evidence="2 3">
    <name type="scientific">Crepidotus variabilis</name>
    <dbReference type="NCBI Taxonomy" id="179855"/>
    <lineage>
        <taxon>Eukaryota</taxon>
        <taxon>Fungi</taxon>
        <taxon>Dikarya</taxon>
        <taxon>Basidiomycota</taxon>
        <taxon>Agaricomycotina</taxon>
        <taxon>Agaricomycetes</taxon>
        <taxon>Agaricomycetidae</taxon>
        <taxon>Agaricales</taxon>
        <taxon>Agaricineae</taxon>
        <taxon>Crepidotaceae</taxon>
        <taxon>Crepidotus</taxon>
    </lineage>
</organism>
<sequence>MFLSALIIASFVALGSAQISGIGQQCMTALEGVLASPDASGCLNTGALLALGISNNSTFVPALNTWVTGLCGQPACSNATLSAVTQNITSGCSTELKALGVNTDKDSTSQLTQDIQTYYPTVRKVFCLKDGGNLCINETFTNLANSLGGLSLASLSADVTDGIKTLTNLPNNITCTDCIKETYNIVVQDFPKDQSVLQAAAKAKCGASFVDGSAPSTVSQSANSAVQSTKSAALGHRSMFADSFFGAATLLIVPILSTFA</sequence>
<comment type="caution">
    <text evidence="2">The sequence shown here is derived from an EMBL/GenBank/DDBJ whole genome shotgun (WGS) entry which is preliminary data.</text>
</comment>
<dbReference type="PANTHER" id="PTHR34862:SF1">
    <property type="entry name" value="SPARK DOMAIN-CONTAINING PROTEIN"/>
    <property type="match status" value="1"/>
</dbReference>
<dbReference type="AlphaFoldDB" id="A0A9P6JJ81"/>
<gene>
    <name evidence="2" type="ORF">CPB83DRAFT_864199</name>
</gene>
<dbReference type="PANTHER" id="PTHR34862">
    <property type="entry name" value="SPARK DOMAIN-CONTAINING PROTEIN"/>
    <property type="match status" value="1"/>
</dbReference>
<feature type="chain" id="PRO_5040105579" evidence="1">
    <location>
        <begin position="18"/>
        <end position="260"/>
    </location>
</feature>
<dbReference type="Proteomes" id="UP000807306">
    <property type="component" value="Unassembled WGS sequence"/>
</dbReference>
<evidence type="ECO:0000313" key="2">
    <source>
        <dbReference type="EMBL" id="KAF9522634.1"/>
    </source>
</evidence>
<dbReference type="EMBL" id="MU157939">
    <property type="protein sequence ID" value="KAF9522634.1"/>
    <property type="molecule type" value="Genomic_DNA"/>
</dbReference>
<keyword evidence="1" id="KW-0732">Signal</keyword>
<accession>A0A9P6JJ81</accession>
<keyword evidence="3" id="KW-1185">Reference proteome</keyword>
<name>A0A9P6JJ81_9AGAR</name>
<reference evidence="2" key="1">
    <citation type="submission" date="2020-11" db="EMBL/GenBank/DDBJ databases">
        <authorList>
            <consortium name="DOE Joint Genome Institute"/>
            <person name="Ahrendt S."/>
            <person name="Riley R."/>
            <person name="Andreopoulos W."/>
            <person name="Labutti K."/>
            <person name="Pangilinan J."/>
            <person name="Ruiz-Duenas F.J."/>
            <person name="Barrasa J.M."/>
            <person name="Sanchez-Garcia M."/>
            <person name="Camarero S."/>
            <person name="Miyauchi S."/>
            <person name="Serrano A."/>
            <person name="Linde D."/>
            <person name="Babiker R."/>
            <person name="Drula E."/>
            <person name="Ayuso-Fernandez I."/>
            <person name="Pacheco R."/>
            <person name="Padilla G."/>
            <person name="Ferreira P."/>
            <person name="Barriuso J."/>
            <person name="Kellner H."/>
            <person name="Castanera R."/>
            <person name="Alfaro M."/>
            <person name="Ramirez L."/>
            <person name="Pisabarro A.G."/>
            <person name="Kuo A."/>
            <person name="Tritt A."/>
            <person name="Lipzen A."/>
            <person name="He G."/>
            <person name="Yan M."/>
            <person name="Ng V."/>
            <person name="Cullen D."/>
            <person name="Martin F."/>
            <person name="Rosso M.-N."/>
            <person name="Henrissat B."/>
            <person name="Hibbett D."/>
            <person name="Martinez A.T."/>
            <person name="Grigoriev I.V."/>
        </authorList>
    </citation>
    <scope>NUCLEOTIDE SEQUENCE</scope>
    <source>
        <strain evidence="2">CBS 506.95</strain>
    </source>
</reference>
<dbReference type="OrthoDB" id="2536450at2759"/>
<proteinExistence type="predicted"/>
<protein>
    <submittedName>
        <fullName evidence="2">Uncharacterized protein</fullName>
    </submittedName>
</protein>
<evidence type="ECO:0000313" key="3">
    <source>
        <dbReference type="Proteomes" id="UP000807306"/>
    </source>
</evidence>
<evidence type="ECO:0000256" key="1">
    <source>
        <dbReference type="SAM" id="SignalP"/>
    </source>
</evidence>